<dbReference type="Proteomes" id="UP000030669">
    <property type="component" value="Unassembled WGS sequence"/>
</dbReference>
<reference evidence="2 3" key="1">
    <citation type="journal article" date="2012" name="Science">
        <title>The Paleozoic origin of enzymatic lignin decomposition reconstructed from 31 fungal genomes.</title>
        <authorList>
            <person name="Floudas D."/>
            <person name="Binder M."/>
            <person name="Riley R."/>
            <person name="Barry K."/>
            <person name="Blanchette R.A."/>
            <person name="Henrissat B."/>
            <person name="Martinez A.T."/>
            <person name="Otillar R."/>
            <person name="Spatafora J.W."/>
            <person name="Yadav J.S."/>
            <person name="Aerts A."/>
            <person name="Benoit I."/>
            <person name="Boyd A."/>
            <person name="Carlson A."/>
            <person name="Copeland A."/>
            <person name="Coutinho P.M."/>
            <person name="de Vries R.P."/>
            <person name="Ferreira P."/>
            <person name="Findley K."/>
            <person name="Foster B."/>
            <person name="Gaskell J."/>
            <person name="Glotzer D."/>
            <person name="Gorecki P."/>
            <person name="Heitman J."/>
            <person name="Hesse C."/>
            <person name="Hori C."/>
            <person name="Igarashi K."/>
            <person name="Jurgens J.A."/>
            <person name="Kallen N."/>
            <person name="Kersten P."/>
            <person name="Kohler A."/>
            <person name="Kuees U."/>
            <person name="Kumar T.K.A."/>
            <person name="Kuo A."/>
            <person name="LaButti K."/>
            <person name="Larrondo L.F."/>
            <person name="Lindquist E."/>
            <person name="Ling A."/>
            <person name="Lombard V."/>
            <person name="Lucas S."/>
            <person name="Lundell T."/>
            <person name="Martin R."/>
            <person name="McLaughlin D.J."/>
            <person name="Morgenstern I."/>
            <person name="Morin E."/>
            <person name="Murat C."/>
            <person name="Nagy L.G."/>
            <person name="Nolan M."/>
            <person name="Ohm R.A."/>
            <person name="Patyshakuliyeva A."/>
            <person name="Rokas A."/>
            <person name="Ruiz-Duenas F.J."/>
            <person name="Sabat G."/>
            <person name="Salamov A."/>
            <person name="Samejima M."/>
            <person name="Schmutz J."/>
            <person name="Slot J.C."/>
            <person name="St John F."/>
            <person name="Stenlid J."/>
            <person name="Sun H."/>
            <person name="Sun S."/>
            <person name="Syed K."/>
            <person name="Tsang A."/>
            <person name="Wiebenga A."/>
            <person name="Young D."/>
            <person name="Pisabarro A."/>
            <person name="Eastwood D.C."/>
            <person name="Martin F."/>
            <person name="Cullen D."/>
            <person name="Grigoriev I.V."/>
            <person name="Hibbett D.S."/>
        </authorList>
    </citation>
    <scope>NUCLEOTIDE SEQUENCE [LARGE SCALE GENOMIC DNA]</scope>
    <source>
        <strain evidence="2 3">ATCC 11539</strain>
    </source>
</reference>
<feature type="region of interest" description="Disordered" evidence="1">
    <location>
        <begin position="42"/>
        <end position="79"/>
    </location>
</feature>
<keyword evidence="3" id="KW-1185">Reference proteome</keyword>
<dbReference type="HOGENOM" id="CLU_1175535_0_0_1"/>
<dbReference type="GeneID" id="19304040"/>
<organism evidence="2 3">
    <name type="scientific">Gloeophyllum trabeum (strain ATCC 11539 / FP-39264 / Madison 617)</name>
    <name type="common">Brown rot fungus</name>
    <dbReference type="NCBI Taxonomy" id="670483"/>
    <lineage>
        <taxon>Eukaryota</taxon>
        <taxon>Fungi</taxon>
        <taxon>Dikarya</taxon>
        <taxon>Basidiomycota</taxon>
        <taxon>Agaricomycotina</taxon>
        <taxon>Agaricomycetes</taxon>
        <taxon>Gloeophyllales</taxon>
        <taxon>Gloeophyllaceae</taxon>
        <taxon>Gloeophyllum</taxon>
    </lineage>
</organism>
<dbReference type="RefSeq" id="XP_007865920.1">
    <property type="nucleotide sequence ID" value="XM_007867729.1"/>
</dbReference>
<dbReference type="EMBL" id="KB469301">
    <property type="protein sequence ID" value="EPQ55899.1"/>
    <property type="molecule type" value="Genomic_DNA"/>
</dbReference>
<accession>S7RS90</accession>
<name>S7RS90_GLOTA</name>
<feature type="compositionally biased region" description="Acidic residues" evidence="1">
    <location>
        <begin position="70"/>
        <end position="79"/>
    </location>
</feature>
<feature type="compositionally biased region" description="Basic and acidic residues" evidence="1">
    <location>
        <begin position="1"/>
        <end position="10"/>
    </location>
</feature>
<dbReference type="AlphaFoldDB" id="S7RS90"/>
<proteinExistence type="predicted"/>
<gene>
    <name evidence="2" type="ORF">GLOTRDRAFT_138642</name>
</gene>
<sequence>MRAEDPKNELLRPPPVPRDPWDLDYDEEASLEEVEAIISAPAAPTVNVEPSSESIEVDVPSPSSPLDTIAEADEDEGLTEGDMSVEVEDYSKRPTLPLVCALFPHGVLISGRETLVYDTPSGCARLPTLGPDYKPIEGSGRLDTPPRHLWEKIARAAEAAFHRDHAKFGMWNWRDYAKELEAEDALPNHGSLQALHDTFNSKGWDRLSGEYFQEGADLGYSDSLDDLLRAEDGVDL</sequence>
<evidence type="ECO:0000313" key="2">
    <source>
        <dbReference type="EMBL" id="EPQ55899.1"/>
    </source>
</evidence>
<dbReference type="KEGG" id="gtr:GLOTRDRAFT_138642"/>
<evidence type="ECO:0000256" key="1">
    <source>
        <dbReference type="SAM" id="MobiDB-lite"/>
    </source>
</evidence>
<protein>
    <submittedName>
        <fullName evidence="2">Uncharacterized protein</fullName>
    </submittedName>
</protein>
<evidence type="ECO:0000313" key="3">
    <source>
        <dbReference type="Proteomes" id="UP000030669"/>
    </source>
</evidence>
<feature type="region of interest" description="Disordered" evidence="1">
    <location>
        <begin position="1"/>
        <end position="23"/>
    </location>
</feature>